<protein>
    <submittedName>
        <fullName evidence="3">Uncharacterized protein</fullName>
    </submittedName>
</protein>
<evidence type="ECO:0000256" key="2">
    <source>
        <dbReference type="SAM" id="Phobius"/>
    </source>
</evidence>
<organism evidence="3 4">
    <name type="scientific">Nocardioides pocheonensis</name>
    <dbReference type="NCBI Taxonomy" id="661485"/>
    <lineage>
        <taxon>Bacteria</taxon>
        <taxon>Bacillati</taxon>
        <taxon>Actinomycetota</taxon>
        <taxon>Actinomycetes</taxon>
        <taxon>Propionibacteriales</taxon>
        <taxon>Nocardioidaceae</taxon>
        <taxon>Nocardioides</taxon>
    </lineage>
</organism>
<accession>A0A3N0GV14</accession>
<feature type="coiled-coil region" evidence="1">
    <location>
        <begin position="7"/>
        <end position="43"/>
    </location>
</feature>
<keyword evidence="4" id="KW-1185">Reference proteome</keyword>
<keyword evidence="2" id="KW-0472">Membrane</keyword>
<dbReference type="Proteomes" id="UP000279994">
    <property type="component" value="Unassembled WGS sequence"/>
</dbReference>
<feature type="transmembrane region" description="Helical" evidence="2">
    <location>
        <begin position="64"/>
        <end position="81"/>
    </location>
</feature>
<reference evidence="3 4" key="1">
    <citation type="submission" date="2018-11" db="EMBL/GenBank/DDBJ databases">
        <authorList>
            <person name="Li F."/>
        </authorList>
    </citation>
    <scope>NUCLEOTIDE SEQUENCE [LARGE SCALE GENOMIC DNA]</scope>
    <source>
        <strain evidence="3 4">Gsoil 818</strain>
    </source>
</reference>
<keyword evidence="2" id="KW-1133">Transmembrane helix</keyword>
<keyword evidence="2" id="KW-0812">Transmembrane</keyword>
<feature type="transmembrane region" description="Helical" evidence="2">
    <location>
        <begin position="87"/>
        <end position="106"/>
    </location>
</feature>
<evidence type="ECO:0000313" key="4">
    <source>
        <dbReference type="Proteomes" id="UP000279994"/>
    </source>
</evidence>
<keyword evidence="1" id="KW-0175">Coiled coil</keyword>
<name>A0A3N0GV14_9ACTN</name>
<comment type="caution">
    <text evidence="3">The sequence shown here is derived from an EMBL/GenBank/DDBJ whole genome shotgun (WGS) entry which is preliminary data.</text>
</comment>
<dbReference type="EMBL" id="RJSF01000019">
    <property type="protein sequence ID" value="RNM15982.1"/>
    <property type="molecule type" value="Genomic_DNA"/>
</dbReference>
<evidence type="ECO:0000313" key="3">
    <source>
        <dbReference type="EMBL" id="RNM15982.1"/>
    </source>
</evidence>
<gene>
    <name evidence="3" type="ORF">EFL26_07445</name>
</gene>
<evidence type="ECO:0000256" key="1">
    <source>
        <dbReference type="SAM" id="Coils"/>
    </source>
</evidence>
<sequence length="107" mass="12392">MSKERARRREEREREAAIRRAARVRASERAARQRARRDALRRRLVPLTTGRQTGVLARRRRTRLNLVIVALLFTQVVVWVVRPDWQARLAALLVAALAFPVIAAFTL</sequence>
<dbReference type="RefSeq" id="WP_123222236.1">
    <property type="nucleotide sequence ID" value="NZ_RJSF01000019.1"/>
</dbReference>
<dbReference type="AlphaFoldDB" id="A0A3N0GV14"/>
<proteinExistence type="predicted"/>
<dbReference type="OrthoDB" id="3790905at2"/>